<dbReference type="InterPro" id="IPR005299">
    <property type="entry name" value="MeTrfase_7"/>
</dbReference>
<name>A0A368QUF0_SETIT</name>
<organism evidence="2">
    <name type="scientific">Setaria italica</name>
    <name type="common">Foxtail millet</name>
    <name type="synonym">Panicum italicum</name>
    <dbReference type="NCBI Taxonomy" id="4555"/>
    <lineage>
        <taxon>Eukaryota</taxon>
        <taxon>Viridiplantae</taxon>
        <taxon>Streptophyta</taxon>
        <taxon>Embryophyta</taxon>
        <taxon>Tracheophyta</taxon>
        <taxon>Spermatophyta</taxon>
        <taxon>Magnoliopsida</taxon>
        <taxon>Liliopsida</taxon>
        <taxon>Poales</taxon>
        <taxon>Poaceae</taxon>
        <taxon>PACMAD clade</taxon>
        <taxon>Panicoideae</taxon>
        <taxon>Panicodae</taxon>
        <taxon>Paniceae</taxon>
        <taxon>Cenchrinae</taxon>
        <taxon>Setaria</taxon>
    </lineage>
</organism>
<dbReference type="Pfam" id="PF03492">
    <property type="entry name" value="Methyltransf_7"/>
    <property type="match status" value="1"/>
</dbReference>
<dbReference type="SUPFAM" id="SSF53335">
    <property type="entry name" value="S-adenosyl-L-methionine-dependent methyltransferases"/>
    <property type="match status" value="1"/>
</dbReference>
<dbReference type="GO" id="GO:0008168">
    <property type="term" value="F:methyltransferase activity"/>
    <property type="evidence" value="ECO:0007669"/>
    <property type="project" value="InterPro"/>
</dbReference>
<gene>
    <name evidence="2" type="ORF">SETIT_4G137400v2</name>
</gene>
<reference evidence="2" key="1">
    <citation type="journal article" date="2012" name="Nat. Biotechnol.">
        <title>Reference genome sequence of the model plant Setaria.</title>
        <authorList>
            <person name="Bennetzen J.L."/>
            <person name="Schmutz J."/>
            <person name="Wang H."/>
            <person name="Percifield R."/>
            <person name="Hawkins J."/>
            <person name="Pontaroli A.C."/>
            <person name="Estep M."/>
            <person name="Feng L."/>
            <person name="Vaughn J.N."/>
            <person name="Grimwood J."/>
            <person name="Jenkins J."/>
            <person name="Barry K."/>
            <person name="Lindquist E."/>
            <person name="Hellsten U."/>
            <person name="Deshpande S."/>
            <person name="Wang X."/>
            <person name="Wu X."/>
            <person name="Mitros T."/>
            <person name="Triplett J."/>
            <person name="Yang X."/>
            <person name="Ye C.Y."/>
            <person name="Mauro-Herrera M."/>
            <person name="Wang L."/>
            <person name="Li P."/>
            <person name="Sharma M."/>
            <person name="Sharma R."/>
            <person name="Ronald P.C."/>
            <person name="Panaud O."/>
            <person name="Kellogg E.A."/>
            <person name="Brutnell T.P."/>
            <person name="Doust A.N."/>
            <person name="Tuskan G.A."/>
            <person name="Rokhsar D."/>
            <person name="Devos K.M."/>
        </authorList>
    </citation>
    <scope>NUCLEOTIDE SEQUENCE [LARGE SCALE GENOMIC DNA]</scope>
    <source>
        <strain evidence="2">Yugu1</strain>
    </source>
</reference>
<evidence type="ECO:0000256" key="1">
    <source>
        <dbReference type="ARBA" id="ARBA00008908"/>
    </source>
</evidence>
<dbReference type="AlphaFoldDB" id="A0A368QUF0"/>
<sequence length="296" mass="33571">QWPEQSLHMNRGERESSYARNSITQAVTRLWKYTKTLRKVVITDLGCASGPNTLTLVETAVEVIFRHCMDKEELPEISVFLNDLPDNDSNNVAKILNTFQQSTQQCFSPVSVNLVLSSNSLNLLSEVPDDLKKNRIPMYESDEGLRRARRPFVDQACGRQFRKDFTTFLKTRAQELVSMGQMVLCMVGRPSSDNDYLYIQPWDAPFIPLNDMASRGVISTEMLDSFYVLMNTPRIRALAARAAFEPTIKQHFGHSEEVMDEVVRTIERQLSETSPHVSAAPADSLLFLCVSVTKKD</sequence>
<dbReference type="OrthoDB" id="1523883at2759"/>
<proteinExistence type="inferred from homology"/>
<dbReference type="Gene3D" id="3.40.50.150">
    <property type="entry name" value="Vaccinia Virus protein VP39"/>
    <property type="match status" value="1"/>
</dbReference>
<feature type="non-terminal residue" evidence="2">
    <location>
        <position position="1"/>
    </location>
</feature>
<comment type="similarity">
    <text evidence="1">Belongs to the methyltransferase superfamily. Type-7 methyltransferase family. SABATH subfamily.</text>
</comment>
<accession>A0A368QUF0</accession>
<dbReference type="EMBL" id="CM003531">
    <property type="protein sequence ID" value="RCV21408.1"/>
    <property type="molecule type" value="Genomic_DNA"/>
</dbReference>
<protein>
    <submittedName>
        <fullName evidence="2">Uncharacterized protein</fullName>
    </submittedName>
</protein>
<reference evidence="2" key="2">
    <citation type="submission" date="2015-07" db="EMBL/GenBank/DDBJ databases">
        <authorList>
            <person name="Noorani M."/>
        </authorList>
    </citation>
    <scope>NUCLEOTIDE SEQUENCE</scope>
    <source>
        <strain evidence="2">Yugu1</strain>
    </source>
</reference>
<dbReference type="InterPro" id="IPR029063">
    <property type="entry name" value="SAM-dependent_MTases_sf"/>
</dbReference>
<dbReference type="PANTHER" id="PTHR31009">
    <property type="entry name" value="S-ADENOSYL-L-METHIONINE:CARBOXYL METHYLTRANSFERASE FAMILY PROTEIN"/>
    <property type="match status" value="1"/>
</dbReference>
<evidence type="ECO:0000313" key="2">
    <source>
        <dbReference type="EMBL" id="RCV21408.1"/>
    </source>
</evidence>